<feature type="region of interest" description="Disordered" evidence="5">
    <location>
        <begin position="63"/>
        <end position="167"/>
    </location>
</feature>
<feature type="domain" description="Insecticide toxin TcdB middle/N-terminal" evidence="6">
    <location>
        <begin position="797"/>
        <end position="933"/>
    </location>
</feature>
<name>E8TJE2_MESCW</name>
<dbReference type="PATRIC" id="fig|765698.3.peg.3960"/>
<dbReference type="SUPFAM" id="SSF69318">
    <property type="entry name" value="Integrin alpha N-terminal domain"/>
    <property type="match status" value="1"/>
</dbReference>
<dbReference type="OrthoDB" id="6057489at2"/>
<dbReference type="GO" id="GO:0005737">
    <property type="term" value="C:cytoplasm"/>
    <property type="evidence" value="ECO:0007669"/>
    <property type="project" value="InterPro"/>
</dbReference>
<dbReference type="InterPro" id="IPR028994">
    <property type="entry name" value="Integrin_alpha_N"/>
</dbReference>
<evidence type="ECO:0000256" key="1">
    <source>
        <dbReference type="ARBA" id="ARBA00004613"/>
    </source>
</evidence>
<dbReference type="Pfam" id="PF13517">
    <property type="entry name" value="FG-GAP_3"/>
    <property type="match status" value="1"/>
</dbReference>
<dbReference type="Pfam" id="PF12256">
    <property type="entry name" value="TcdB_toxin_midN"/>
    <property type="match status" value="1"/>
</dbReference>
<evidence type="ECO:0000256" key="3">
    <source>
        <dbReference type="ARBA" id="ARBA00022729"/>
    </source>
</evidence>
<evidence type="ECO:0000313" key="7">
    <source>
        <dbReference type="EMBL" id="ADV12582.1"/>
    </source>
</evidence>
<keyword evidence="4" id="KW-0843">Virulence</keyword>
<dbReference type="HOGENOM" id="CLU_302031_0_0_5"/>
<sequence>MKRLLLGAALLAAGVFGVDTSFISYIRGNAGIEALAQEAQGTSPGLGTSAPVGYGNGGAALGSGKPADGTPASGASAGAAGDAASGGAATGSPDAAAKIGAKPTDAKATAAKPTDAKTTSTKTTDAKSGAAAKTTDAEAAPEAQAAVAAATTAESGDPEAIGTSKVDLPKTSGNGNLGYAIGIDVPAFHGIEPQVALNYNSSRKTKLGGLYQGWLGYAWGLDGFDVIERASPGYGMPAYDANDVYLFDGQAMVACVAGMVSPSCSTGGTHATENESYRRIALNSTSNEWKVTDRDGTVSTFRSVAAVANLTPTAGTPAYDLATSYHWLLTSVSDTNGNTVTYSYSCPASPVCYPASVTYNGTAITFYYETRPDVILMGNGRDISETSQRIKTIGVTVNGVVRGAYKLTYDQAPFSNTSRLTQVTRYGTDATGTVDGTITGGTAKVLGQMTYQNTDGVYSPINTSALASIRKANDSGTLEVSDLDFDGRDEMFGDFVLKTYNGGGHNGSPSVSLSRTKRIVTFSQSGFPNPIIAKVVGAGDIDDNPAFFSQPGRFVSTKPTIDFAESTSVSQTNGATGQVTTTTTKSIVKTDAALAMTAAACNLTAPVGYQEVCYAIPSGQTSGPPAATITDADGDGIDTINPNNGLNPFIDSMVGVGDFLGGGRQQPLFARAPSSVIKGGLSSGSWKPNGASFPITCFRQDGPCVLGDLNGDGATDLFRYKGSDDTASVWLSTGVGFKNYSVSSIAGNSAVLRDFDNDGRMDVITIAGDAFSTQPLEPHTVRAFSLRPSSTSMTPVQFTLPASIMAGVTIGDFNGDGLPDFTNYSTSMFISNAGTGNPNLLRQVTTELGGTVAVEYASSSTWANNYLPQVVHAVTKLSVGDGRGQTAVSTYTYAGGKYDPAARKFLGFASIVETKPLANGETAPSKIETTYRQDLASFGLPSLTVWKDGAGVVHKQVAETYAVNTTAKPYTVQNTATDTTLTENVARS</sequence>
<accession>E8TJE2</accession>
<evidence type="ECO:0000259" key="6">
    <source>
        <dbReference type="Pfam" id="PF12256"/>
    </source>
</evidence>
<comment type="subcellular location">
    <subcellularLocation>
        <location evidence="1">Secreted</location>
    </subcellularLocation>
</comment>
<dbReference type="EMBL" id="CP002447">
    <property type="protein sequence ID" value="ADV12582.1"/>
    <property type="molecule type" value="Genomic_DNA"/>
</dbReference>
<protein>
    <recommendedName>
        <fullName evidence="6">Insecticide toxin TcdB middle/N-terminal domain-containing protein</fullName>
    </recommendedName>
</protein>
<dbReference type="InterPro" id="IPR022045">
    <property type="entry name" value="TcdB_toxin_mid/N"/>
</dbReference>
<dbReference type="STRING" id="765698.Mesci_3461"/>
<feature type="compositionally biased region" description="Low complexity" evidence="5">
    <location>
        <begin position="63"/>
        <end position="154"/>
    </location>
</feature>
<reference evidence="8" key="1">
    <citation type="submission" date="2011-01" db="EMBL/GenBank/DDBJ databases">
        <title>Complete sequence of chromosome of Mesorhizobium ciceri bv. biserrulae WSM1271.</title>
        <authorList>
            <person name="Lucas S."/>
            <person name="Copeland A."/>
            <person name="Lapidus A."/>
            <person name="Cheng J.-F."/>
            <person name="Goodwin L."/>
            <person name="Pitluck S."/>
            <person name="Teshima H."/>
            <person name="Detter J.C."/>
            <person name="Han C."/>
            <person name="Tapia R."/>
            <person name="Land M."/>
            <person name="Hauser L."/>
            <person name="Kyrpides N."/>
            <person name="Ivanova N."/>
            <person name="Nandasena K."/>
            <person name="Reeve W.G."/>
            <person name="Howieson J.G."/>
            <person name="O'Hara G."/>
            <person name="Tiwari R.P."/>
            <person name="Woyke T."/>
        </authorList>
    </citation>
    <scope>NUCLEOTIDE SEQUENCE [LARGE SCALE GENOMIC DNA]</scope>
    <source>
        <strain evidence="8">HAMBI 2942 / LMG 23838 / WSM1271</strain>
    </source>
</reference>
<gene>
    <name evidence="7" type="ordered locus">Mesci_3461</name>
</gene>
<dbReference type="InterPro" id="IPR003284">
    <property type="entry name" value="Sal_SpvB"/>
</dbReference>
<organism evidence="7 8">
    <name type="scientific">Mesorhizobium ciceri biovar biserrulae (strain HAMBI 2942 / LMG 23838 / WSM1271)</name>
    <dbReference type="NCBI Taxonomy" id="765698"/>
    <lineage>
        <taxon>Bacteria</taxon>
        <taxon>Pseudomonadati</taxon>
        <taxon>Pseudomonadota</taxon>
        <taxon>Alphaproteobacteria</taxon>
        <taxon>Hyphomicrobiales</taxon>
        <taxon>Phyllobacteriaceae</taxon>
        <taxon>Mesorhizobium</taxon>
    </lineage>
</organism>
<proteinExistence type="predicted"/>
<dbReference type="RefSeq" id="WP_013531262.1">
    <property type="nucleotide sequence ID" value="NC_014923.1"/>
</dbReference>
<dbReference type="Pfam" id="PF03534">
    <property type="entry name" value="SpvB"/>
    <property type="match status" value="1"/>
</dbReference>
<dbReference type="KEGG" id="mci:Mesci_3461"/>
<evidence type="ECO:0000256" key="4">
    <source>
        <dbReference type="ARBA" id="ARBA00023026"/>
    </source>
</evidence>
<dbReference type="PANTHER" id="PTHR46580:SF4">
    <property type="entry name" value="ATP_GTP-BINDING PROTEIN"/>
    <property type="match status" value="1"/>
</dbReference>
<dbReference type="eggNOG" id="COG3209">
    <property type="taxonomic scope" value="Bacteria"/>
</dbReference>
<keyword evidence="2" id="KW-0964">Secreted</keyword>
<keyword evidence="3" id="KW-0732">Signal</keyword>
<dbReference type="Proteomes" id="UP000007471">
    <property type="component" value="Chromosome"/>
</dbReference>
<dbReference type="AlphaFoldDB" id="E8TJE2"/>
<dbReference type="PANTHER" id="PTHR46580">
    <property type="entry name" value="SENSOR KINASE-RELATED"/>
    <property type="match status" value="1"/>
</dbReference>
<dbReference type="InterPro" id="IPR013517">
    <property type="entry name" value="FG-GAP"/>
</dbReference>
<evidence type="ECO:0000256" key="2">
    <source>
        <dbReference type="ARBA" id="ARBA00022525"/>
    </source>
</evidence>
<evidence type="ECO:0000256" key="5">
    <source>
        <dbReference type="SAM" id="MobiDB-lite"/>
    </source>
</evidence>
<dbReference type="GO" id="GO:0005576">
    <property type="term" value="C:extracellular region"/>
    <property type="evidence" value="ECO:0007669"/>
    <property type="project" value="UniProtKB-SubCell"/>
</dbReference>
<evidence type="ECO:0000313" key="8">
    <source>
        <dbReference type="Proteomes" id="UP000007471"/>
    </source>
</evidence>